<protein>
    <recommendedName>
        <fullName evidence="4">Sds3-like-domain-containing protein</fullName>
    </recommendedName>
</protein>
<dbReference type="OrthoDB" id="4188028at2759"/>
<dbReference type="Proteomes" id="UP000235023">
    <property type="component" value="Unassembled WGS sequence"/>
</dbReference>
<dbReference type="EMBL" id="KZ559613">
    <property type="protein sequence ID" value="PLN76631.1"/>
    <property type="molecule type" value="Genomic_DNA"/>
</dbReference>
<feature type="region of interest" description="Disordered" evidence="1">
    <location>
        <begin position="1"/>
        <end position="465"/>
    </location>
</feature>
<feature type="compositionally biased region" description="Low complexity" evidence="1">
    <location>
        <begin position="121"/>
        <end position="132"/>
    </location>
</feature>
<feature type="region of interest" description="Disordered" evidence="1">
    <location>
        <begin position="779"/>
        <end position="842"/>
    </location>
</feature>
<feature type="compositionally biased region" description="Pro residues" evidence="1">
    <location>
        <begin position="815"/>
        <end position="842"/>
    </location>
</feature>
<feature type="region of interest" description="Disordered" evidence="1">
    <location>
        <begin position="579"/>
        <end position="602"/>
    </location>
</feature>
<feature type="compositionally biased region" description="Pro residues" evidence="1">
    <location>
        <begin position="227"/>
        <end position="238"/>
    </location>
</feature>
<feature type="compositionally biased region" description="Pro residues" evidence="1">
    <location>
        <begin position="748"/>
        <end position="759"/>
    </location>
</feature>
<feature type="compositionally biased region" description="Low complexity" evidence="1">
    <location>
        <begin position="96"/>
        <end position="111"/>
    </location>
</feature>
<feature type="compositionally biased region" description="Polar residues" evidence="1">
    <location>
        <begin position="198"/>
        <end position="207"/>
    </location>
</feature>
<proteinExistence type="predicted"/>
<feature type="region of interest" description="Disordered" evidence="1">
    <location>
        <begin position="716"/>
        <end position="762"/>
    </location>
</feature>
<evidence type="ECO:0000313" key="3">
    <source>
        <dbReference type="Proteomes" id="UP000235023"/>
    </source>
</evidence>
<feature type="compositionally biased region" description="Basic and acidic residues" evidence="1">
    <location>
        <begin position="440"/>
        <end position="450"/>
    </location>
</feature>
<evidence type="ECO:0000313" key="2">
    <source>
        <dbReference type="EMBL" id="PLN76631.1"/>
    </source>
</evidence>
<feature type="compositionally biased region" description="Polar residues" evidence="1">
    <location>
        <begin position="390"/>
        <end position="400"/>
    </location>
</feature>
<feature type="compositionally biased region" description="Basic and acidic residues" evidence="1">
    <location>
        <begin position="244"/>
        <end position="259"/>
    </location>
</feature>
<accession>A0A2J5HIC6</accession>
<keyword evidence="3" id="KW-1185">Reference proteome</keyword>
<evidence type="ECO:0000256" key="1">
    <source>
        <dbReference type="SAM" id="MobiDB-lite"/>
    </source>
</evidence>
<feature type="compositionally biased region" description="Basic and acidic residues" evidence="1">
    <location>
        <begin position="50"/>
        <end position="60"/>
    </location>
</feature>
<feature type="compositionally biased region" description="Polar residues" evidence="1">
    <location>
        <begin position="13"/>
        <end position="37"/>
    </location>
</feature>
<feature type="compositionally biased region" description="Basic and acidic residues" evidence="1">
    <location>
        <begin position="338"/>
        <end position="361"/>
    </location>
</feature>
<feature type="compositionally biased region" description="Polar residues" evidence="1">
    <location>
        <begin position="61"/>
        <end position="76"/>
    </location>
</feature>
<gene>
    <name evidence="2" type="ORF">BDW42DRAFT_197028</name>
</gene>
<reference evidence="3" key="1">
    <citation type="submission" date="2017-12" db="EMBL/GenBank/DDBJ databases">
        <authorList>
            <consortium name="DOE Joint Genome Institute"/>
            <person name="Mondo S.J."/>
            <person name="Kjaerbolling I."/>
            <person name="Vesth T.C."/>
            <person name="Frisvad J.C."/>
            <person name="Nybo J.L."/>
            <person name="Theobald S."/>
            <person name="Kuo A."/>
            <person name="Bowyer P."/>
            <person name="Matsuda Y."/>
            <person name="Lyhne E.K."/>
            <person name="Kogle M.E."/>
            <person name="Clum A."/>
            <person name="Lipzen A."/>
            <person name="Salamov A."/>
            <person name="Ngan C.Y."/>
            <person name="Daum C."/>
            <person name="Chiniquy J."/>
            <person name="Barry K."/>
            <person name="LaButti K."/>
            <person name="Haridas S."/>
            <person name="Simmons B.A."/>
            <person name="Magnuson J.K."/>
            <person name="Mortensen U.H."/>
            <person name="Larsen T.O."/>
            <person name="Grigoriev I.V."/>
            <person name="Baker S.E."/>
            <person name="Andersen M.R."/>
            <person name="Nordberg H.P."/>
            <person name="Cantor M.N."/>
            <person name="Hua S.X."/>
        </authorList>
    </citation>
    <scope>NUCLEOTIDE SEQUENCE [LARGE SCALE GENOMIC DNA]</scope>
    <source>
        <strain evidence="3">IBT 19404</strain>
    </source>
</reference>
<evidence type="ECO:0008006" key="4">
    <source>
        <dbReference type="Google" id="ProtNLM"/>
    </source>
</evidence>
<name>A0A2J5HIC6_9EURO</name>
<feature type="compositionally biased region" description="Basic and acidic residues" evidence="1">
    <location>
        <begin position="1"/>
        <end position="10"/>
    </location>
</feature>
<feature type="compositionally biased region" description="Pro residues" evidence="1">
    <location>
        <begin position="789"/>
        <end position="799"/>
    </location>
</feature>
<organism evidence="2 3">
    <name type="scientific">Aspergillus taichungensis</name>
    <dbReference type="NCBI Taxonomy" id="482145"/>
    <lineage>
        <taxon>Eukaryota</taxon>
        <taxon>Fungi</taxon>
        <taxon>Dikarya</taxon>
        <taxon>Ascomycota</taxon>
        <taxon>Pezizomycotina</taxon>
        <taxon>Eurotiomycetes</taxon>
        <taxon>Eurotiomycetidae</taxon>
        <taxon>Eurotiales</taxon>
        <taxon>Aspergillaceae</taxon>
        <taxon>Aspergillus</taxon>
        <taxon>Aspergillus subgen. Circumdati</taxon>
    </lineage>
</organism>
<sequence>MAGVKRKMDATRASATGQSSGNAASESISNNTPNSAGDISHVRVTRSHRASQDARAHPTDATKSPGNASISNSKNGGPQRLSRIVTLSTRAVRGYNPANNSANNPANAAANHARETRSSRTRSSISSASAKAPQAEDLASTTVPETPRAKRMKRGPAVEDTPRSTRQSARLKSHSHPSSNEFPPAEPLAASRPADVSPSATFTPSGRTRNRSRLSVNGAHDATAAVPLPPAFPAPKSPSPRSTLPERIEFTQPFEEKKAPRGLNAKTHPPDDGPKSVLSPEETKPGTSRHATPESDRPQPSEAALSPSARPAKRKSGEMEPSDEPNGASGSFGLSKKAKLEDGEKDSAMEETVRASDEDKPASLSAAAADEFTGDNDSRQVTEDVEELTTENAAESTTAKSGRGGRNRGRGRGSGAARGRAGIAKRGRGGTRSGRAGRGRQLDRSSDAELARTPSPTPATQRLRDRQRELDRTFRKVAAAQRLALAVLASQSQKKLARDKNAHKDVPEFEKINLLLKARLMEKKDVLRREYQLRVDQENRLFAANKAILEERSRYSAQQIKDEHLLACQGDYMALVESRRAAEDDEHTETEGSGAEPERVPVIPPTRGVIRGFLSSYVRDPAGATAYERAEYGWDDFLQRAKLGDDIDPQMKEMTDTGPFAGRSAGDVMDLLLQATNAVEKPFVERDLRPPPVPEAPPAALSALADIAAAEMPRPSLSHLTTPQPGAHRTLLPQPPPPPPHVAHGPTEPRPFVLPPPTPQRQRRLLPAAQQIPSINEQLGLPGLFSPRGGPPQLPPPPGSNFHRPPLPGFMAGHHPPPNLYYPPHPSHPTHPPPPGPPRPPY</sequence>
<dbReference type="AlphaFoldDB" id="A0A2J5HIC6"/>